<comment type="caution">
    <text evidence="4">The sequence shown here is derived from an EMBL/GenBank/DDBJ whole genome shotgun (WGS) entry which is preliminary data.</text>
</comment>
<dbReference type="InterPro" id="IPR011098">
    <property type="entry name" value="G5_dom"/>
</dbReference>
<dbReference type="Pfam" id="PF06725">
    <property type="entry name" value="3D"/>
    <property type="match status" value="1"/>
</dbReference>
<dbReference type="PANTHER" id="PTHR39160">
    <property type="entry name" value="CELL WALL-BINDING PROTEIN YOCH"/>
    <property type="match status" value="1"/>
</dbReference>
<organism evidence="4 5">
    <name type="scientific">Symbiobacterium thermophilum</name>
    <dbReference type="NCBI Taxonomy" id="2734"/>
    <lineage>
        <taxon>Bacteria</taxon>
        <taxon>Bacillati</taxon>
        <taxon>Bacillota</taxon>
        <taxon>Clostridia</taxon>
        <taxon>Eubacteriales</taxon>
        <taxon>Symbiobacteriaceae</taxon>
        <taxon>Symbiobacterium</taxon>
    </lineage>
</organism>
<dbReference type="RefSeq" id="WP_273380087.1">
    <property type="nucleotide sequence ID" value="NZ_PIUK01000125.1"/>
</dbReference>
<name>A0A953LKG2_SYMTR</name>
<dbReference type="SMART" id="SM01208">
    <property type="entry name" value="G5"/>
    <property type="match status" value="1"/>
</dbReference>
<feature type="chain" id="PRO_5039720739" description="G5 domain-containing protein" evidence="2">
    <location>
        <begin position="24"/>
        <end position="294"/>
    </location>
</feature>
<proteinExistence type="predicted"/>
<dbReference type="PROSITE" id="PS51109">
    <property type="entry name" value="G5"/>
    <property type="match status" value="1"/>
</dbReference>
<sequence>MHLKSLRGRALAIAAAAVLLAGALGQLGRPAQHTVTTATESAPAGEVLAAAATVPVMLIDGGERRTVQTAAHTVGELLKEQRVTLGELDSLSVPESAAVTAGLEVRIVRRTEELVTEEEEIPFDTVDRPDGSLVVGAEEVVQPGAPGRKLVERLVRYEDGVVVSSEVVTERVVQEPTPQIVAYGTGGVVSRGGERFRYTEVLEMVATGYTPGPESNPGGVGLTYTGIPAARGIVAVDPQVIPLYTRLYIEGYGPALAADTGGAIKGNRIDLCFDTVEEALAWGVRPVTVYVLGD</sequence>
<gene>
    <name evidence="4" type="ORF">CWE10_12285</name>
</gene>
<evidence type="ECO:0000313" key="4">
    <source>
        <dbReference type="EMBL" id="MBY6276967.1"/>
    </source>
</evidence>
<evidence type="ECO:0000256" key="2">
    <source>
        <dbReference type="SAM" id="SignalP"/>
    </source>
</evidence>
<evidence type="ECO:0000259" key="3">
    <source>
        <dbReference type="PROSITE" id="PS51109"/>
    </source>
</evidence>
<dbReference type="GO" id="GO:0009254">
    <property type="term" value="P:peptidoglycan turnover"/>
    <property type="evidence" value="ECO:0007669"/>
    <property type="project" value="InterPro"/>
</dbReference>
<dbReference type="CDD" id="cd22786">
    <property type="entry name" value="DPBB_YuiC-like"/>
    <property type="match status" value="1"/>
</dbReference>
<dbReference type="Proteomes" id="UP000732377">
    <property type="component" value="Unassembled WGS sequence"/>
</dbReference>
<dbReference type="AlphaFoldDB" id="A0A953LKG2"/>
<evidence type="ECO:0000256" key="1">
    <source>
        <dbReference type="ARBA" id="ARBA00022729"/>
    </source>
</evidence>
<accession>A0A953LKG2</accession>
<evidence type="ECO:0000313" key="5">
    <source>
        <dbReference type="Proteomes" id="UP000732377"/>
    </source>
</evidence>
<dbReference type="GO" id="GO:0004553">
    <property type="term" value="F:hydrolase activity, hydrolyzing O-glycosyl compounds"/>
    <property type="evidence" value="ECO:0007669"/>
    <property type="project" value="InterPro"/>
</dbReference>
<dbReference type="EMBL" id="PIUK01000125">
    <property type="protein sequence ID" value="MBY6276967.1"/>
    <property type="molecule type" value="Genomic_DNA"/>
</dbReference>
<dbReference type="Pfam" id="PF07501">
    <property type="entry name" value="G5"/>
    <property type="match status" value="1"/>
</dbReference>
<dbReference type="Gene3D" id="2.20.230.10">
    <property type="entry name" value="Resuscitation-promoting factor rpfb"/>
    <property type="match status" value="1"/>
</dbReference>
<dbReference type="Gene3D" id="2.40.40.10">
    <property type="entry name" value="RlpA-like domain"/>
    <property type="match status" value="1"/>
</dbReference>
<dbReference type="PANTHER" id="PTHR39160:SF4">
    <property type="entry name" value="RESUSCITATION-PROMOTING FACTOR RPFB"/>
    <property type="match status" value="1"/>
</dbReference>
<dbReference type="SUPFAM" id="SSF50685">
    <property type="entry name" value="Barwin-like endoglucanases"/>
    <property type="match status" value="1"/>
</dbReference>
<feature type="signal peptide" evidence="2">
    <location>
        <begin position="1"/>
        <end position="23"/>
    </location>
</feature>
<dbReference type="Pfam" id="PF03990">
    <property type="entry name" value="DUF348"/>
    <property type="match status" value="1"/>
</dbReference>
<feature type="domain" description="G5" evidence="3">
    <location>
        <begin position="107"/>
        <end position="187"/>
    </location>
</feature>
<dbReference type="InterPro" id="IPR051933">
    <property type="entry name" value="Resuscitation_pf_RpfB"/>
</dbReference>
<keyword evidence="1 2" id="KW-0732">Signal</keyword>
<protein>
    <recommendedName>
        <fullName evidence="3">G5 domain-containing protein</fullName>
    </recommendedName>
</protein>
<dbReference type="InterPro" id="IPR036908">
    <property type="entry name" value="RlpA-like_sf"/>
</dbReference>
<dbReference type="InterPro" id="IPR010611">
    <property type="entry name" value="3D_dom"/>
</dbReference>
<dbReference type="GO" id="GO:0019867">
    <property type="term" value="C:outer membrane"/>
    <property type="evidence" value="ECO:0007669"/>
    <property type="project" value="InterPro"/>
</dbReference>
<dbReference type="InterPro" id="IPR007137">
    <property type="entry name" value="DUF348"/>
</dbReference>
<reference evidence="4" key="1">
    <citation type="submission" date="2017-11" db="EMBL/GenBank/DDBJ databases">
        <title>Three new genomes from thermophilic consortium.</title>
        <authorList>
            <person name="Quaggio R."/>
            <person name="Amgarten D."/>
            <person name="Setubal J.C."/>
        </authorList>
    </citation>
    <scope>NUCLEOTIDE SEQUENCE</scope>
    <source>
        <strain evidence="4">ZCTH01-B2</strain>
    </source>
</reference>